<evidence type="ECO:0000259" key="1">
    <source>
        <dbReference type="Pfam" id="PF05444"/>
    </source>
</evidence>
<dbReference type="InterPro" id="IPR008472">
    <property type="entry name" value="DUF753"/>
</dbReference>
<proteinExistence type="predicted"/>
<dbReference type="Proteomes" id="UP000092462">
    <property type="component" value="Unassembled WGS sequence"/>
</dbReference>
<feature type="domain" description="DUF753" evidence="1">
    <location>
        <begin position="609"/>
        <end position="681"/>
    </location>
</feature>
<accession>A0A1B0CYG3</accession>
<keyword evidence="3" id="KW-1185">Reference proteome</keyword>
<feature type="domain" description="DUF753" evidence="1">
    <location>
        <begin position="102"/>
        <end position="176"/>
    </location>
</feature>
<organism evidence="2 3">
    <name type="scientific">Phlebotomus papatasi</name>
    <name type="common">Sandfly</name>
    <dbReference type="NCBI Taxonomy" id="29031"/>
    <lineage>
        <taxon>Eukaryota</taxon>
        <taxon>Metazoa</taxon>
        <taxon>Ecdysozoa</taxon>
        <taxon>Arthropoda</taxon>
        <taxon>Hexapoda</taxon>
        <taxon>Insecta</taxon>
        <taxon>Pterygota</taxon>
        <taxon>Neoptera</taxon>
        <taxon>Endopterygota</taxon>
        <taxon>Diptera</taxon>
        <taxon>Nematocera</taxon>
        <taxon>Psychodoidea</taxon>
        <taxon>Psychodidae</taxon>
        <taxon>Phlebotomus</taxon>
        <taxon>Phlebotomus</taxon>
    </lineage>
</organism>
<feature type="domain" description="DUF753" evidence="1">
    <location>
        <begin position="687"/>
        <end position="759"/>
    </location>
</feature>
<dbReference type="VEuPathDB" id="VectorBase:PPAPM1_011577"/>
<dbReference type="AlphaFoldDB" id="A0A1B0CYG3"/>
<dbReference type="PANTHER" id="PTHR21721">
    <property type="entry name" value="GH09876P-RELATED"/>
    <property type="match status" value="1"/>
</dbReference>
<feature type="domain" description="DUF753" evidence="1">
    <location>
        <begin position="273"/>
        <end position="349"/>
    </location>
</feature>
<feature type="domain" description="DUF753" evidence="1">
    <location>
        <begin position="521"/>
        <end position="600"/>
    </location>
</feature>
<feature type="domain" description="DUF753" evidence="1">
    <location>
        <begin position="769"/>
        <end position="840"/>
    </location>
</feature>
<sequence length="1040" mass="110952">MAWNTINILVLVICGISLVQGQRICYSCDSATDATCATLSSVPLPTKTCTTETDSCVTAIVEERTVRGCLQDDFGGTCTGPLCESCGATNCNGAIFPNNRAQCQKCSGTQCAEITNNDNLEVCQHYVETDACYAVVVDESLVTYRGCLSDPDTDVGKQECTSLGDLCVTCAGAACNSAPAQSQSTLECMRCSGDASCRYAQPEDFGLPCLYDILLGRPEYCYSFVTNNNQVVRGCLYDSFTDENYRNLCESGASNCTLCSDALCNYENYARHTCYSCDGHTDPNCETMDGWYEPEECPPGTLDQVGCFRADTDGVTMRGCISQLHPDEVDYCSQTSSGLCSLCYTDNCNGRPPKTCITCDSSNDPNCATLVDPQAILQYSQECSSTSAICITRVFNGYTQRACSGTGISCTSGNPCKQCDGPNCNNDLVPADRLKCHKCSGDGCTSITDNTNLEVCELYNANDRCFTVVTDQEVTHRGCYSDPSSAAAKAECTRHESGEDMCVKCEGEGCNTQAIKTPATLSCIKCNGPTCANAQESTSGQACFGDVLLGRTEQCYSYIHDNGNVERGCLYDPNTPQAVSNDCASNPGGRCKICSGGNCNTAEYVFTPTCYSCDSELNPGCETMTGNIDVRECPIGTLLGCFRSQVDGIVVRGCAGDLQGGEISLCERGSQCKLCDGANCNEKVDFQRCYSCNSANSGEACTNLQDTANQQTCSDYMDSCMTAIGPNGETLRGCYSSYADQFPMCNTYTCQVCAGGYCNGAIFPGARRRCHRCSGSDCNSVTSTDTLNVCSTYEAQDECYAVVVDGTTYRGCRSDTSEGNTQCNAAGDQCIKCTDSNGCNNQPAVRSPTLSCIKCAANDVACLWGFSSAAAQACVNDVWLGSEETCFRVQSGSSAIRGCTLDSPNDCPESSSACTRCTGNACNTATYKRQQCLLCSTTATGQDNCGSEPEEYNALECSGDDQTYESRGCYVSVDEDGVVRRGCAKDLNSGLLSQCKDDEDETCRYCEMDGCNDWPAGASAIQALSVGAMLLVAVMGKFFH</sequence>
<name>A0A1B0CYG3_PHLPP</name>
<reference evidence="2" key="1">
    <citation type="submission" date="2022-08" db="UniProtKB">
        <authorList>
            <consortium name="EnsemblMetazoa"/>
        </authorList>
    </citation>
    <scope>IDENTIFICATION</scope>
    <source>
        <strain evidence="2">Israel</strain>
    </source>
</reference>
<dbReference type="EMBL" id="AJVK01000147">
    <property type="status" value="NOT_ANNOTATED_CDS"/>
    <property type="molecule type" value="Genomic_DNA"/>
</dbReference>
<dbReference type="Pfam" id="PF05444">
    <property type="entry name" value="DUF753"/>
    <property type="match status" value="9"/>
</dbReference>
<dbReference type="VEuPathDB" id="VectorBase:PPAI000037"/>
<feature type="domain" description="DUF753" evidence="1">
    <location>
        <begin position="930"/>
        <end position="1012"/>
    </location>
</feature>
<evidence type="ECO:0000313" key="3">
    <source>
        <dbReference type="Proteomes" id="UP000092462"/>
    </source>
</evidence>
<feature type="domain" description="DUF753" evidence="1">
    <location>
        <begin position="25"/>
        <end position="92"/>
    </location>
</feature>
<feature type="domain" description="DUF753" evidence="1">
    <location>
        <begin position="435"/>
        <end position="511"/>
    </location>
</feature>
<protein>
    <recommendedName>
        <fullName evidence="1">DUF753 domain-containing protein</fullName>
    </recommendedName>
</protein>
<dbReference type="EnsemblMetazoa" id="PPAI000037-RA">
    <property type="protein sequence ID" value="PPAI000037-PA"/>
    <property type="gene ID" value="PPAI000037"/>
</dbReference>
<evidence type="ECO:0000313" key="2">
    <source>
        <dbReference type="EnsemblMetazoa" id="PPAI000037-PA"/>
    </source>
</evidence>